<proteinExistence type="predicted"/>
<dbReference type="OrthoDB" id="10425200at2759"/>
<keyword evidence="3" id="KW-1185">Reference proteome</keyword>
<dbReference type="InParanoid" id="E4XBJ3"/>
<gene>
    <name evidence="2" type="ORF">GSOID_T00006495001</name>
</gene>
<evidence type="ECO:0000313" key="3">
    <source>
        <dbReference type="Proteomes" id="UP000001307"/>
    </source>
</evidence>
<feature type="region of interest" description="Disordered" evidence="1">
    <location>
        <begin position="58"/>
        <end position="78"/>
    </location>
</feature>
<evidence type="ECO:0000313" key="2">
    <source>
        <dbReference type="EMBL" id="CBY08968.1"/>
    </source>
</evidence>
<dbReference type="Proteomes" id="UP000001307">
    <property type="component" value="Unassembled WGS sequence"/>
</dbReference>
<protein>
    <submittedName>
        <fullName evidence="2">Uncharacterized protein</fullName>
    </submittedName>
</protein>
<name>E4XBJ3_OIKDI</name>
<dbReference type="AlphaFoldDB" id="E4XBJ3"/>
<dbReference type="EMBL" id="FN653034">
    <property type="protein sequence ID" value="CBY08968.1"/>
    <property type="molecule type" value="Genomic_DNA"/>
</dbReference>
<sequence>MSSSRISRGLSGTAKNSVSMVQYKKLTGKSDEELQRIFEKEMRLGVLSTQNLLYPFPGMQRPVVSDDSEERREEAESDVSEVLEKFNIENQIESSRMQAQALALDSLRRAAEHADNTNFTWEDDNAILNTQTFWESFLILEPLKELKAQCVMAPCPQIFNKDVPLTKMEGSENNGDMLLSVVCPSTGADTQDKLDLIMRNIRDVLRIRGFWVRDFDDASLSEELSSHIRNGKFSLQHVNGCTVLREFPEPITSALLITDAQQYDELLLLILQEYKKVNQTLEGLAAFFYKTGIEKRFLAADGNVLDRKLYEVYFKNVFLVYAKEHSLHKNELNNKVDNFIRICMQKKGVRRHGDRI</sequence>
<evidence type="ECO:0000256" key="1">
    <source>
        <dbReference type="SAM" id="MobiDB-lite"/>
    </source>
</evidence>
<organism evidence="2">
    <name type="scientific">Oikopleura dioica</name>
    <name type="common">Tunicate</name>
    <dbReference type="NCBI Taxonomy" id="34765"/>
    <lineage>
        <taxon>Eukaryota</taxon>
        <taxon>Metazoa</taxon>
        <taxon>Chordata</taxon>
        <taxon>Tunicata</taxon>
        <taxon>Appendicularia</taxon>
        <taxon>Copelata</taxon>
        <taxon>Oikopleuridae</taxon>
        <taxon>Oikopleura</taxon>
    </lineage>
</organism>
<reference evidence="2" key="1">
    <citation type="journal article" date="2010" name="Science">
        <title>Plasticity of animal genome architecture unmasked by rapid evolution of a pelagic tunicate.</title>
        <authorList>
            <person name="Denoeud F."/>
            <person name="Henriet S."/>
            <person name="Mungpakdee S."/>
            <person name="Aury J.M."/>
            <person name="Da Silva C."/>
            <person name="Brinkmann H."/>
            <person name="Mikhaleva J."/>
            <person name="Olsen L.C."/>
            <person name="Jubin C."/>
            <person name="Canestro C."/>
            <person name="Bouquet J.M."/>
            <person name="Danks G."/>
            <person name="Poulain J."/>
            <person name="Campsteijn C."/>
            <person name="Adamski M."/>
            <person name="Cross I."/>
            <person name="Yadetie F."/>
            <person name="Muffato M."/>
            <person name="Louis A."/>
            <person name="Butcher S."/>
            <person name="Tsagkogeorga G."/>
            <person name="Konrad A."/>
            <person name="Singh S."/>
            <person name="Jensen M.F."/>
            <person name="Cong E.H."/>
            <person name="Eikeseth-Otteraa H."/>
            <person name="Noel B."/>
            <person name="Anthouard V."/>
            <person name="Porcel B.M."/>
            <person name="Kachouri-Lafond R."/>
            <person name="Nishino A."/>
            <person name="Ugolini M."/>
            <person name="Chourrout P."/>
            <person name="Nishida H."/>
            <person name="Aasland R."/>
            <person name="Huzurbazar S."/>
            <person name="Westhof E."/>
            <person name="Delsuc F."/>
            <person name="Lehrach H."/>
            <person name="Reinhardt R."/>
            <person name="Weissenbach J."/>
            <person name="Roy S.W."/>
            <person name="Artiguenave F."/>
            <person name="Postlethwait J.H."/>
            <person name="Manak J.R."/>
            <person name="Thompson E.M."/>
            <person name="Jaillon O."/>
            <person name="Du Pasquier L."/>
            <person name="Boudinot P."/>
            <person name="Liberles D.A."/>
            <person name="Volff J.N."/>
            <person name="Philippe H."/>
            <person name="Lenhard B."/>
            <person name="Roest Crollius H."/>
            <person name="Wincker P."/>
            <person name="Chourrout D."/>
        </authorList>
    </citation>
    <scope>NUCLEOTIDE SEQUENCE [LARGE SCALE GENOMIC DNA]</scope>
</reference>
<accession>E4XBJ3</accession>